<dbReference type="PANTHER" id="PTHR47181">
    <property type="entry name" value="BRCA1 C TERMINUS DOMAIN CONTAINING PROTEIN, EXPRESSED"/>
    <property type="match status" value="1"/>
</dbReference>
<evidence type="ECO:0000313" key="2">
    <source>
        <dbReference type="Proteomes" id="UP001412067"/>
    </source>
</evidence>
<reference evidence="1 2" key="1">
    <citation type="journal article" date="2022" name="Nat. Plants">
        <title>Genomes of leafy and leafless Platanthera orchids illuminate the evolution of mycoheterotrophy.</title>
        <authorList>
            <person name="Li M.H."/>
            <person name="Liu K.W."/>
            <person name="Li Z."/>
            <person name="Lu H.C."/>
            <person name="Ye Q.L."/>
            <person name="Zhang D."/>
            <person name="Wang J.Y."/>
            <person name="Li Y.F."/>
            <person name="Zhong Z.M."/>
            <person name="Liu X."/>
            <person name="Yu X."/>
            <person name="Liu D.K."/>
            <person name="Tu X.D."/>
            <person name="Liu B."/>
            <person name="Hao Y."/>
            <person name="Liao X.Y."/>
            <person name="Jiang Y.T."/>
            <person name="Sun W.H."/>
            <person name="Chen J."/>
            <person name="Chen Y.Q."/>
            <person name="Ai Y."/>
            <person name="Zhai J.W."/>
            <person name="Wu S.S."/>
            <person name="Zhou Z."/>
            <person name="Hsiao Y.Y."/>
            <person name="Wu W.L."/>
            <person name="Chen Y.Y."/>
            <person name="Lin Y.F."/>
            <person name="Hsu J.L."/>
            <person name="Li C.Y."/>
            <person name="Wang Z.W."/>
            <person name="Zhao X."/>
            <person name="Zhong W.Y."/>
            <person name="Ma X.K."/>
            <person name="Ma L."/>
            <person name="Huang J."/>
            <person name="Chen G.Z."/>
            <person name="Huang M.Z."/>
            <person name="Huang L."/>
            <person name="Peng D.H."/>
            <person name="Luo Y.B."/>
            <person name="Zou S.Q."/>
            <person name="Chen S.P."/>
            <person name="Lan S."/>
            <person name="Tsai W.C."/>
            <person name="Van de Peer Y."/>
            <person name="Liu Z.J."/>
        </authorList>
    </citation>
    <scope>NUCLEOTIDE SEQUENCE [LARGE SCALE GENOMIC DNA]</scope>
    <source>
        <strain evidence="1">Lor288</strain>
    </source>
</reference>
<evidence type="ECO:0000313" key="1">
    <source>
        <dbReference type="EMBL" id="KAK8961174.1"/>
    </source>
</evidence>
<dbReference type="SUPFAM" id="SSF52113">
    <property type="entry name" value="BRCT domain"/>
    <property type="match status" value="1"/>
</dbReference>
<accession>A0ABR2MC53</accession>
<keyword evidence="2" id="KW-1185">Reference proteome</keyword>
<dbReference type="InterPro" id="IPR044254">
    <property type="entry name" value="At4g02110-like"/>
</dbReference>
<dbReference type="Proteomes" id="UP001412067">
    <property type="component" value="Unassembled WGS sequence"/>
</dbReference>
<protein>
    <submittedName>
        <fullName evidence="1">BRCT domain-containing protein</fullName>
    </submittedName>
</protein>
<name>A0ABR2MC53_9ASPA</name>
<organism evidence="1 2">
    <name type="scientific">Platanthera guangdongensis</name>
    <dbReference type="NCBI Taxonomy" id="2320717"/>
    <lineage>
        <taxon>Eukaryota</taxon>
        <taxon>Viridiplantae</taxon>
        <taxon>Streptophyta</taxon>
        <taxon>Embryophyta</taxon>
        <taxon>Tracheophyta</taxon>
        <taxon>Spermatophyta</taxon>
        <taxon>Magnoliopsida</taxon>
        <taxon>Liliopsida</taxon>
        <taxon>Asparagales</taxon>
        <taxon>Orchidaceae</taxon>
        <taxon>Orchidoideae</taxon>
        <taxon>Orchideae</taxon>
        <taxon>Orchidinae</taxon>
        <taxon>Platanthera</taxon>
    </lineage>
</organism>
<dbReference type="InterPro" id="IPR036420">
    <property type="entry name" value="BRCT_dom_sf"/>
</dbReference>
<comment type="caution">
    <text evidence="1">The sequence shown here is derived from an EMBL/GenBank/DDBJ whole genome shotgun (WGS) entry which is preliminary data.</text>
</comment>
<dbReference type="EMBL" id="JBBWWR010000010">
    <property type="protein sequence ID" value="KAK8961174.1"/>
    <property type="molecule type" value="Genomic_DNA"/>
</dbReference>
<proteinExistence type="predicted"/>
<sequence length="150" mass="17201">MGRDVILVDFIPIKSSFTCNPNKIKYRYPRLPSQNAWWKEDGPGTYEYIHYRSELVDEGGVDVGRYDSSCTHVIVSGRVFVTRNDRKILVTELWIDDGLDIGMPADSTKVLYRPVRDLSGIPGSKSLHICLTGYQKKERDDIMVYINVVR</sequence>
<gene>
    <name evidence="1" type="ORF">KSP40_PGU011467</name>
</gene>
<dbReference type="PANTHER" id="PTHR47181:SF2">
    <property type="entry name" value="BRCA1 C TERMINUS DOMAIN CONTAINING PROTEIN, EXPRESSED"/>
    <property type="match status" value="1"/>
</dbReference>